<dbReference type="InterPro" id="IPR038005">
    <property type="entry name" value="RX-like_CC"/>
</dbReference>
<comment type="caution">
    <text evidence="5">The sequence shown here is derived from an EMBL/GenBank/DDBJ whole genome shotgun (WGS) entry which is preliminary data.</text>
</comment>
<dbReference type="EMBL" id="LXQA010722027">
    <property type="protein sequence ID" value="MCI67699.1"/>
    <property type="molecule type" value="Genomic_DNA"/>
</dbReference>
<dbReference type="Gene3D" id="1.20.5.4130">
    <property type="match status" value="1"/>
</dbReference>
<evidence type="ECO:0000256" key="2">
    <source>
        <dbReference type="ARBA" id="ARBA00022741"/>
    </source>
</evidence>
<dbReference type="InterPro" id="IPR041118">
    <property type="entry name" value="Rx_N"/>
</dbReference>
<dbReference type="CDD" id="cd14798">
    <property type="entry name" value="RX-CC_like"/>
    <property type="match status" value="1"/>
</dbReference>
<feature type="non-terminal residue" evidence="5">
    <location>
        <position position="73"/>
    </location>
</feature>
<name>A0A392U2R1_9FABA</name>
<proteinExistence type="predicted"/>
<evidence type="ECO:0000313" key="5">
    <source>
        <dbReference type="EMBL" id="MCI67699.1"/>
    </source>
</evidence>
<accession>A0A392U2R1</accession>
<evidence type="ECO:0000313" key="6">
    <source>
        <dbReference type="Proteomes" id="UP000265520"/>
    </source>
</evidence>
<keyword evidence="2" id="KW-0547">Nucleotide-binding</keyword>
<dbReference type="GO" id="GO:0000166">
    <property type="term" value="F:nucleotide binding"/>
    <property type="evidence" value="ECO:0007669"/>
    <property type="project" value="UniProtKB-KW"/>
</dbReference>
<dbReference type="AlphaFoldDB" id="A0A392U2R1"/>
<dbReference type="Pfam" id="PF18052">
    <property type="entry name" value="Rx_N"/>
    <property type="match status" value="1"/>
</dbReference>
<dbReference type="PANTHER" id="PTHR19338:SF32">
    <property type="entry name" value="OS06G0287500 PROTEIN"/>
    <property type="match status" value="1"/>
</dbReference>
<evidence type="ECO:0000256" key="3">
    <source>
        <dbReference type="ARBA" id="ARBA00022821"/>
    </source>
</evidence>
<feature type="domain" description="Disease resistance N-terminal" evidence="4">
    <location>
        <begin position="5"/>
        <end position="73"/>
    </location>
</feature>
<reference evidence="5 6" key="1">
    <citation type="journal article" date="2018" name="Front. Plant Sci.">
        <title>Red Clover (Trifolium pratense) and Zigzag Clover (T. medium) - A Picture of Genomic Similarities and Differences.</title>
        <authorList>
            <person name="Dluhosova J."/>
            <person name="Istvanek J."/>
            <person name="Nedelnik J."/>
            <person name="Repkova J."/>
        </authorList>
    </citation>
    <scope>NUCLEOTIDE SEQUENCE [LARGE SCALE GENOMIC DNA]</scope>
    <source>
        <strain evidence="6">cv. 10/8</strain>
        <tissue evidence="5">Leaf</tissue>
    </source>
</reference>
<dbReference type="PANTHER" id="PTHR19338">
    <property type="entry name" value="TRANSLOCASE OF INNER MITOCHONDRIAL MEMBRANE 13 HOMOLOG"/>
    <property type="match status" value="1"/>
</dbReference>
<keyword evidence="1" id="KW-0677">Repeat</keyword>
<organism evidence="5 6">
    <name type="scientific">Trifolium medium</name>
    <dbReference type="NCBI Taxonomy" id="97028"/>
    <lineage>
        <taxon>Eukaryota</taxon>
        <taxon>Viridiplantae</taxon>
        <taxon>Streptophyta</taxon>
        <taxon>Embryophyta</taxon>
        <taxon>Tracheophyta</taxon>
        <taxon>Spermatophyta</taxon>
        <taxon>Magnoliopsida</taxon>
        <taxon>eudicotyledons</taxon>
        <taxon>Gunneridae</taxon>
        <taxon>Pentapetalae</taxon>
        <taxon>rosids</taxon>
        <taxon>fabids</taxon>
        <taxon>Fabales</taxon>
        <taxon>Fabaceae</taxon>
        <taxon>Papilionoideae</taxon>
        <taxon>50 kb inversion clade</taxon>
        <taxon>NPAAA clade</taxon>
        <taxon>Hologalegina</taxon>
        <taxon>IRL clade</taxon>
        <taxon>Trifolieae</taxon>
        <taxon>Trifolium</taxon>
    </lineage>
</organism>
<keyword evidence="6" id="KW-1185">Reference proteome</keyword>
<dbReference type="GO" id="GO:0006952">
    <property type="term" value="P:defense response"/>
    <property type="evidence" value="ECO:0007669"/>
    <property type="project" value="UniProtKB-KW"/>
</dbReference>
<sequence>MADMAVSFAIDRLLPLLTEEVNLLKSVHKEFADIKDELESIQAFLKDADRRATADGDNTDEGVKTWVKQLREA</sequence>
<dbReference type="Proteomes" id="UP000265520">
    <property type="component" value="Unassembled WGS sequence"/>
</dbReference>
<evidence type="ECO:0000259" key="4">
    <source>
        <dbReference type="Pfam" id="PF18052"/>
    </source>
</evidence>
<protein>
    <submittedName>
        <fullName evidence="5">NBS-containing resistance-like protein</fullName>
    </submittedName>
</protein>
<keyword evidence="3" id="KW-0611">Plant defense</keyword>
<evidence type="ECO:0000256" key="1">
    <source>
        <dbReference type="ARBA" id="ARBA00022737"/>
    </source>
</evidence>